<accession>M2TGC0</accession>
<gene>
    <name evidence="2" type="ORF">COCSADRAFT_167542</name>
</gene>
<feature type="compositionally biased region" description="Polar residues" evidence="1">
    <location>
        <begin position="48"/>
        <end position="61"/>
    </location>
</feature>
<evidence type="ECO:0000313" key="2">
    <source>
        <dbReference type="EMBL" id="EMD68291.1"/>
    </source>
</evidence>
<evidence type="ECO:0000256" key="1">
    <source>
        <dbReference type="SAM" id="MobiDB-lite"/>
    </source>
</evidence>
<dbReference type="EMBL" id="KB445638">
    <property type="protein sequence ID" value="EMD68291.1"/>
    <property type="molecule type" value="Genomic_DNA"/>
</dbReference>
<protein>
    <submittedName>
        <fullName evidence="2">Uncharacterized protein</fullName>
    </submittedName>
</protein>
<evidence type="ECO:0000313" key="3">
    <source>
        <dbReference type="Proteomes" id="UP000016934"/>
    </source>
</evidence>
<dbReference type="eggNOG" id="ENOG502RK8P">
    <property type="taxonomic scope" value="Eukaryota"/>
</dbReference>
<feature type="region of interest" description="Disordered" evidence="1">
    <location>
        <begin position="1"/>
        <end position="61"/>
    </location>
</feature>
<dbReference type="AlphaFoldDB" id="M2TGC0"/>
<reference evidence="3" key="2">
    <citation type="journal article" date="2013" name="PLoS Genet.">
        <title>Comparative genome structure, secondary metabolite, and effector coding capacity across Cochliobolus pathogens.</title>
        <authorList>
            <person name="Condon B.J."/>
            <person name="Leng Y."/>
            <person name="Wu D."/>
            <person name="Bushley K.E."/>
            <person name="Ohm R.A."/>
            <person name="Otillar R."/>
            <person name="Martin J."/>
            <person name="Schackwitz W."/>
            <person name="Grimwood J."/>
            <person name="MohdZainudin N."/>
            <person name="Xue C."/>
            <person name="Wang R."/>
            <person name="Manning V.A."/>
            <person name="Dhillon B."/>
            <person name="Tu Z.J."/>
            <person name="Steffenson B.J."/>
            <person name="Salamov A."/>
            <person name="Sun H."/>
            <person name="Lowry S."/>
            <person name="LaButti K."/>
            <person name="Han J."/>
            <person name="Copeland A."/>
            <person name="Lindquist E."/>
            <person name="Barry K."/>
            <person name="Schmutz J."/>
            <person name="Baker S.E."/>
            <person name="Ciuffetti L.M."/>
            <person name="Grigoriev I.V."/>
            <person name="Zhong S."/>
            <person name="Turgeon B.G."/>
        </authorList>
    </citation>
    <scope>NUCLEOTIDE SEQUENCE [LARGE SCALE GENOMIC DNA]</scope>
    <source>
        <strain evidence="3">ND90Pr / ATCC 201652</strain>
    </source>
</reference>
<dbReference type="GeneID" id="19132521"/>
<feature type="region of interest" description="Disordered" evidence="1">
    <location>
        <begin position="74"/>
        <end position="112"/>
    </location>
</feature>
<organism evidence="2 3">
    <name type="scientific">Cochliobolus sativus (strain ND90Pr / ATCC 201652)</name>
    <name type="common">Common root rot and spot blotch fungus</name>
    <name type="synonym">Bipolaris sorokiniana</name>
    <dbReference type="NCBI Taxonomy" id="665912"/>
    <lineage>
        <taxon>Eukaryota</taxon>
        <taxon>Fungi</taxon>
        <taxon>Dikarya</taxon>
        <taxon>Ascomycota</taxon>
        <taxon>Pezizomycotina</taxon>
        <taxon>Dothideomycetes</taxon>
        <taxon>Pleosporomycetidae</taxon>
        <taxon>Pleosporales</taxon>
        <taxon>Pleosporineae</taxon>
        <taxon>Pleosporaceae</taxon>
        <taxon>Bipolaris</taxon>
    </lineage>
</organism>
<proteinExistence type="predicted"/>
<sequence length="245" mass="26591">MTPPADSSTNETNNTGTSVSTPHLNNQSQSRSNSETMTCERQARNKLTAIQSTPQPTNRHFNHSISLAKNESLNQTANSPTHQPPTDFSSPFLPPVTLTPAPPPPSSPPATTNAQIAYLLSNLLTHVLQSNPHLLPSSPPTTTTRLTSTPINDIAHAMWNVAFAHGDLLQRACQYGAMFSPLKLAALAKLNFLPSWWFFRDLAIKGLQERGCKVDDAEMEGTWQEAVGWCVEVNGRRGGGVREGG</sequence>
<dbReference type="Proteomes" id="UP000016934">
    <property type="component" value="Unassembled WGS sequence"/>
</dbReference>
<name>M2TGC0_COCSN</name>
<reference evidence="2 3" key="1">
    <citation type="journal article" date="2012" name="PLoS Pathog.">
        <title>Diverse lifestyles and strategies of plant pathogenesis encoded in the genomes of eighteen Dothideomycetes fungi.</title>
        <authorList>
            <person name="Ohm R.A."/>
            <person name="Feau N."/>
            <person name="Henrissat B."/>
            <person name="Schoch C.L."/>
            <person name="Horwitz B.A."/>
            <person name="Barry K.W."/>
            <person name="Condon B.J."/>
            <person name="Copeland A.C."/>
            <person name="Dhillon B."/>
            <person name="Glaser F."/>
            <person name="Hesse C.N."/>
            <person name="Kosti I."/>
            <person name="LaButti K."/>
            <person name="Lindquist E.A."/>
            <person name="Lucas S."/>
            <person name="Salamov A.A."/>
            <person name="Bradshaw R.E."/>
            <person name="Ciuffetti L."/>
            <person name="Hamelin R.C."/>
            <person name="Kema G.H.J."/>
            <person name="Lawrence C."/>
            <person name="Scott J.A."/>
            <person name="Spatafora J.W."/>
            <person name="Turgeon B.G."/>
            <person name="de Wit P.J.G.M."/>
            <person name="Zhong S."/>
            <person name="Goodwin S.B."/>
            <person name="Grigoriev I.V."/>
        </authorList>
    </citation>
    <scope>NUCLEOTIDE SEQUENCE [LARGE SCALE GENOMIC DNA]</scope>
    <source>
        <strain evidence="3">ND90Pr / ATCC 201652</strain>
    </source>
</reference>
<feature type="compositionally biased region" description="Polar residues" evidence="1">
    <location>
        <begin position="74"/>
        <end position="89"/>
    </location>
</feature>
<feature type="compositionally biased region" description="Polar residues" evidence="1">
    <location>
        <begin position="22"/>
        <end position="39"/>
    </location>
</feature>
<dbReference type="RefSeq" id="XP_007695939.1">
    <property type="nucleotide sequence ID" value="XM_007697749.1"/>
</dbReference>
<keyword evidence="3" id="KW-1185">Reference proteome</keyword>
<dbReference type="OMA" id="IAHAMWN"/>
<dbReference type="OrthoDB" id="3777131at2759"/>
<dbReference type="KEGG" id="bsc:COCSADRAFT_167542"/>
<dbReference type="HOGENOM" id="CLU_1133489_0_0_1"/>
<feature type="compositionally biased region" description="Low complexity" evidence="1">
    <location>
        <begin position="7"/>
        <end position="21"/>
    </location>
</feature>